<dbReference type="Proteomes" id="UP001442468">
    <property type="component" value="Unassembled WGS sequence"/>
</dbReference>
<gene>
    <name evidence="3" type="ORF">ABE960_14745</name>
</gene>
<comment type="caution">
    <text evidence="3">The sequence shown here is derived from an EMBL/GenBank/DDBJ whole genome shotgun (WGS) entry which is preliminary data.</text>
</comment>
<evidence type="ECO:0008006" key="5">
    <source>
        <dbReference type="Google" id="ProtNLM"/>
    </source>
</evidence>
<keyword evidence="2" id="KW-0812">Transmembrane</keyword>
<evidence type="ECO:0000313" key="3">
    <source>
        <dbReference type="EMBL" id="MEQ6918774.1"/>
    </source>
</evidence>
<evidence type="ECO:0000256" key="2">
    <source>
        <dbReference type="SAM" id="Phobius"/>
    </source>
</evidence>
<evidence type="ECO:0000313" key="4">
    <source>
        <dbReference type="Proteomes" id="UP001442468"/>
    </source>
</evidence>
<organism evidence="3 4">
    <name type="scientific">Halomonas aquatica</name>
    <dbReference type="NCBI Taxonomy" id="3151123"/>
    <lineage>
        <taxon>Bacteria</taxon>
        <taxon>Pseudomonadati</taxon>
        <taxon>Pseudomonadota</taxon>
        <taxon>Gammaproteobacteria</taxon>
        <taxon>Oceanospirillales</taxon>
        <taxon>Halomonadaceae</taxon>
        <taxon>Halomonas</taxon>
    </lineage>
</organism>
<sequence length="99" mass="11552">MLLTWLLVGVMMIVVMVLGLFFVLLGGALLPILRYRMKKHMEAMRADRAEDIGSSVHYRETPYRETRQGSSTHRKQRVLEGDYVVQDKDRKEEKDANKK</sequence>
<protein>
    <recommendedName>
        <fullName evidence="5">DUF4834 family protein</fullName>
    </recommendedName>
</protein>
<dbReference type="EMBL" id="JBEGCJ010000007">
    <property type="protein sequence ID" value="MEQ6918774.1"/>
    <property type="molecule type" value="Genomic_DNA"/>
</dbReference>
<feature type="transmembrane region" description="Helical" evidence="2">
    <location>
        <begin position="6"/>
        <end position="33"/>
    </location>
</feature>
<accession>A0ABV1NLV9</accession>
<name>A0ABV1NLV9_9GAMM</name>
<keyword evidence="2" id="KW-0472">Membrane</keyword>
<proteinExistence type="predicted"/>
<dbReference type="RefSeq" id="WP_349763054.1">
    <property type="nucleotide sequence ID" value="NZ_JBEGCJ010000007.1"/>
</dbReference>
<evidence type="ECO:0000256" key="1">
    <source>
        <dbReference type="SAM" id="MobiDB-lite"/>
    </source>
</evidence>
<reference evidence="3 4" key="1">
    <citation type="submission" date="2024-05" db="EMBL/GenBank/DDBJ databases">
        <title>Halomonas sp. SSM6 16S ribosomal RNA gene Genome sequencing and assembly.</title>
        <authorList>
            <person name="Yook S."/>
        </authorList>
    </citation>
    <scope>NUCLEOTIDE SEQUENCE [LARGE SCALE GENOMIC DNA]</scope>
    <source>
        <strain evidence="3 4">SSM6</strain>
    </source>
</reference>
<feature type="compositionally biased region" description="Basic and acidic residues" evidence="1">
    <location>
        <begin position="77"/>
        <end position="99"/>
    </location>
</feature>
<keyword evidence="2" id="KW-1133">Transmembrane helix</keyword>
<keyword evidence="4" id="KW-1185">Reference proteome</keyword>
<feature type="region of interest" description="Disordered" evidence="1">
    <location>
        <begin position="60"/>
        <end position="99"/>
    </location>
</feature>